<evidence type="ECO:0000256" key="5">
    <source>
        <dbReference type="SAM" id="MobiDB-lite"/>
    </source>
</evidence>
<dbReference type="eggNOG" id="KOG1263">
    <property type="taxonomic scope" value="Eukaryota"/>
</dbReference>
<evidence type="ECO:0000259" key="8">
    <source>
        <dbReference type="Pfam" id="PF07731"/>
    </source>
</evidence>
<feature type="region of interest" description="Disordered" evidence="5">
    <location>
        <begin position="158"/>
        <end position="217"/>
    </location>
</feature>
<name>A0A067R8J6_ZOONE</name>
<dbReference type="STRING" id="136037.A0A067R8J6"/>
<dbReference type="Gene3D" id="2.60.40.420">
    <property type="entry name" value="Cupredoxins - blue copper proteins"/>
    <property type="match status" value="3"/>
</dbReference>
<dbReference type="EMBL" id="KK852865">
    <property type="protein sequence ID" value="KDR14757.1"/>
    <property type="molecule type" value="Genomic_DNA"/>
</dbReference>
<dbReference type="InterPro" id="IPR002355">
    <property type="entry name" value="Cu_oxidase_Cu_BS"/>
</dbReference>
<feature type="region of interest" description="Disordered" evidence="5">
    <location>
        <begin position="239"/>
        <end position="296"/>
    </location>
</feature>
<keyword evidence="2" id="KW-0479">Metal-binding</keyword>
<evidence type="ECO:0000313" key="11">
    <source>
        <dbReference type="Proteomes" id="UP000027135"/>
    </source>
</evidence>
<dbReference type="OrthoDB" id="2121828at2759"/>
<feature type="domain" description="Plastocyanin-like" evidence="8">
    <location>
        <begin position="856"/>
        <end position="980"/>
    </location>
</feature>
<dbReference type="FunFam" id="2.60.40.420:FF:000031">
    <property type="entry name" value="Laccase-2 isoform A"/>
    <property type="match status" value="1"/>
</dbReference>
<dbReference type="CDD" id="cd13858">
    <property type="entry name" value="CuRO_1_tcLCC2_insect_like"/>
    <property type="match status" value="1"/>
</dbReference>
<dbReference type="Proteomes" id="UP000027135">
    <property type="component" value="Unassembled WGS sequence"/>
</dbReference>
<dbReference type="SUPFAM" id="SSF49503">
    <property type="entry name" value="Cupredoxins"/>
    <property type="match status" value="3"/>
</dbReference>
<dbReference type="GO" id="GO:0006826">
    <property type="term" value="P:iron ion transport"/>
    <property type="evidence" value="ECO:0007669"/>
    <property type="project" value="TreeGrafter"/>
</dbReference>
<feature type="region of interest" description="Disordered" evidence="5">
    <location>
        <begin position="85"/>
        <end position="134"/>
    </location>
</feature>
<dbReference type="FunCoup" id="A0A067R8J6">
    <property type="interactions" value="22"/>
</dbReference>
<keyword evidence="4" id="KW-0186">Copper</keyword>
<gene>
    <name evidence="10" type="ORF">L798_11512</name>
</gene>
<evidence type="ECO:0000256" key="3">
    <source>
        <dbReference type="ARBA" id="ARBA00023002"/>
    </source>
</evidence>
<evidence type="ECO:0000256" key="6">
    <source>
        <dbReference type="SAM" id="SignalP"/>
    </source>
</evidence>
<feature type="chain" id="PRO_5001644847" evidence="6">
    <location>
        <begin position="25"/>
        <end position="1052"/>
    </location>
</feature>
<feature type="domain" description="Plastocyanin-like" evidence="9">
    <location>
        <begin position="439"/>
        <end position="552"/>
    </location>
</feature>
<feature type="compositionally biased region" description="Polar residues" evidence="5">
    <location>
        <begin position="310"/>
        <end position="331"/>
    </location>
</feature>
<reference evidence="10 11" key="1">
    <citation type="journal article" date="2014" name="Nat. Commun.">
        <title>Molecular traces of alternative social organization in a termite genome.</title>
        <authorList>
            <person name="Terrapon N."/>
            <person name="Li C."/>
            <person name="Robertson H.M."/>
            <person name="Ji L."/>
            <person name="Meng X."/>
            <person name="Booth W."/>
            <person name="Chen Z."/>
            <person name="Childers C.P."/>
            <person name="Glastad K.M."/>
            <person name="Gokhale K."/>
            <person name="Gowin J."/>
            <person name="Gronenberg W."/>
            <person name="Hermansen R.A."/>
            <person name="Hu H."/>
            <person name="Hunt B.G."/>
            <person name="Huylmans A.K."/>
            <person name="Khalil S.M."/>
            <person name="Mitchell R.D."/>
            <person name="Munoz-Torres M.C."/>
            <person name="Mustard J.A."/>
            <person name="Pan H."/>
            <person name="Reese J.T."/>
            <person name="Scharf M.E."/>
            <person name="Sun F."/>
            <person name="Vogel H."/>
            <person name="Xiao J."/>
            <person name="Yang W."/>
            <person name="Yang Z."/>
            <person name="Yang Z."/>
            <person name="Zhou J."/>
            <person name="Zhu J."/>
            <person name="Brent C.S."/>
            <person name="Elsik C.G."/>
            <person name="Goodisman M.A."/>
            <person name="Liberles D.A."/>
            <person name="Roe R.M."/>
            <person name="Vargo E.L."/>
            <person name="Vilcinskas A."/>
            <person name="Wang J."/>
            <person name="Bornberg-Bauer E."/>
            <person name="Korb J."/>
            <person name="Zhang G."/>
            <person name="Liebig J."/>
        </authorList>
    </citation>
    <scope>NUCLEOTIDE SEQUENCE [LARGE SCALE GENOMIC DNA]</scope>
    <source>
        <tissue evidence="10">Whole organism</tissue>
    </source>
</reference>
<evidence type="ECO:0000259" key="7">
    <source>
        <dbReference type="Pfam" id="PF00394"/>
    </source>
</evidence>
<keyword evidence="3" id="KW-0560">Oxidoreductase</keyword>
<feature type="compositionally biased region" description="Polar residues" evidence="5">
    <location>
        <begin position="175"/>
        <end position="185"/>
    </location>
</feature>
<keyword evidence="11" id="KW-1185">Reference proteome</keyword>
<dbReference type="InParanoid" id="A0A067R8J6"/>
<feature type="compositionally biased region" description="Polar residues" evidence="5">
    <location>
        <begin position="193"/>
        <end position="214"/>
    </location>
</feature>
<organism evidence="10 11">
    <name type="scientific">Zootermopsis nevadensis</name>
    <name type="common">Dampwood termite</name>
    <dbReference type="NCBI Taxonomy" id="136037"/>
    <lineage>
        <taxon>Eukaryota</taxon>
        <taxon>Metazoa</taxon>
        <taxon>Ecdysozoa</taxon>
        <taxon>Arthropoda</taxon>
        <taxon>Hexapoda</taxon>
        <taxon>Insecta</taxon>
        <taxon>Pterygota</taxon>
        <taxon>Neoptera</taxon>
        <taxon>Polyneoptera</taxon>
        <taxon>Dictyoptera</taxon>
        <taxon>Blattodea</taxon>
        <taxon>Blattoidea</taxon>
        <taxon>Termitoidae</taxon>
        <taxon>Termopsidae</taxon>
        <taxon>Zootermopsis</taxon>
    </lineage>
</organism>
<feature type="domain" description="Plastocyanin-like" evidence="7">
    <location>
        <begin position="587"/>
        <end position="727"/>
    </location>
</feature>
<dbReference type="PROSITE" id="PS00080">
    <property type="entry name" value="MULTICOPPER_OXIDASE2"/>
    <property type="match status" value="1"/>
</dbReference>
<sequence>MCHLKWSLTLSTLLHLFSHGLTSASNETETISTRKEVQHGEMNKYSIPQSDRLTGIYNTTLLDSHQTIPNDTIDLSVALTRPPEEKLHTPSLIQPHDRSKYSPVPSPNKTSTSINNQEDGNSTEGTSVPSSLSDFNDRKQLSFVYSSDVSEGMADFNITEPETSSNTSSSSESNAKTPSQTTRNVSYPMLPSSYEQSTVPSTSDPQIDTGVHNSTSHRDYIQKISNLDTEGTVNLQNMSVPRATDSYSSPRTSQVNETSDSSNKNASPFPGDAITADSQSGSGTYNTQSEGRQHSAVANTRSFQQLNNFRASNSEPQNGTDNLMIPNGNQHPSVSDSVDSPPPTSSFPKKNLKPLSDEGLQVISLPTYHPNDVIHVSSSEMYPSDGIRNASHEEKNPCARTCKEGLPSMVCRYKFELEWYYTMSKACYNCPLSLDDCDRKDCVVADGVKRPIVVVNRQMPGPSIEVCKGDRIIVDLQNHMMEESTSIHWHGHHQRGTPYMDGVPYVTQCPIPPKSSFRYHYIADTPGTHFWHSHSGCQRADGVFGALIIRVPSSSDPHRELYDKDLSEHIVQVLDWDDKLGVEKFLAHHHANGNNKPKTLLVNGRGRFHQFQDVNSVTRNVTRSPISTFTVQQGFRYRFRLINAGFLNCPIELSVDNHTLLVISSDGTDLRPVEAKTLVTYAGERFDFVLKANNKVGNYWMRFRGLMDCDERFTKAHQVAVLHYDGAPLNEEPPGEVRYEIPRREGLQVNSLNVGTATAGSLVIPELHAMAEDDQSLKEEPDMTFYLSYDFYELDNPHYHRSPFYGFHQVASRLQRLLTPQLNHISLKLPPFPLLSQHGDLGTRYPFCNETTVSGCESKYCECTHVIEVPLGAVLELILIDKGNAYDANHPFHLHGHAFRVIAMERLNRSTTVEEVKARDKAGLIHRKLKGAPIKDTITVPDGGFTIVRVHASNPGYWLFHCHIEFHVELGMAVVFKVGQHHEFPSSPKAFPRCNNYMPSEEEAEQTNDVENDIQAPNSFIPHWWPLRSSSASMISVPPDLALLLLLCAAVR</sequence>
<dbReference type="Pfam" id="PF00394">
    <property type="entry name" value="Cu-oxidase"/>
    <property type="match status" value="1"/>
</dbReference>
<dbReference type="InterPro" id="IPR011706">
    <property type="entry name" value="Cu-oxidase_C"/>
</dbReference>
<protein>
    <submittedName>
        <fullName evidence="10">Laccase-4</fullName>
    </submittedName>
</protein>
<feature type="compositionally biased region" description="Low complexity" evidence="5">
    <location>
        <begin position="162"/>
        <end position="174"/>
    </location>
</feature>
<dbReference type="CDD" id="cd13884">
    <property type="entry name" value="CuRO_2_tcLCC_insect_like"/>
    <property type="match status" value="1"/>
</dbReference>
<dbReference type="FunFam" id="2.60.40.420:FF:000045">
    <property type="entry name" value="Laccase 2"/>
    <property type="match status" value="1"/>
</dbReference>
<dbReference type="Pfam" id="PF07731">
    <property type="entry name" value="Cu-oxidase_2"/>
    <property type="match status" value="1"/>
</dbReference>
<dbReference type="Pfam" id="PF07732">
    <property type="entry name" value="Cu-oxidase_3"/>
    <property type="match status" value="1"/>
</dbReference>
<comment type="similarity">
    <text evidence="1">Belongs to the multicopper oxidase family.</text>
</comment>
<feature type="compositionally biased region" description="Polar residues" evidence="5">
    <location>
        <begin position="239"/>
        <end position="266"/>
    </location>
</feature>
<dbReference type="GO" id="GO:0005507">
    <property type="term" value="F:copper ion binding"/>
    <property type="evidence" value="ECO:0007669"/>
    <property type="project" value="InterPro"/>
</dbReference>
<dbReference type="GO" id="GO:0016491">
    <property type="term" value="F:oxidoreductase activity"/>
    <property type="evidence" value="ECO:0007669"/>
    <property type="project" value="UniProtKB-KW"/>
</dbReference>
<dbReference type="InterPro" id="IPR008972">
    <property type="entry name" value="Cupredoxin"/>
</dbReference>
<dbReference type="CDD" id="cd13905">
    <property type="entry name" value="CuRO_3_tcLLC2_insect_like"/>
    <property type="match status" value="1"/>
</dbReference>
<accession>A0A067R8J6</accession>
<feature type="signal peptide" evidence="6">
    <location>
        <begin position="1"/>
        <end position="24"/>
    </location>
</feature>
<dbReference type="AlphaFoldDB" id="A0A067R8J6"/>
<evidence type="ECO:0000259" key="9">
    <source>
        <dbReference type="Pfam" id="PF07732"/>
    </source>
</evidence>
<evidence type="ECO:0000256" key="4">
    <source>
        <dbReference type="ARBA" id="ARBA00023008"/>
    </source>
</evidence>
<evidence type="ECO:0000313" key="10">
    <source>
        <dbReference type="EMBL" id="KDR14757.1"/>
    </source>
</evidence>
<dbReference type="InterPro" id="IPR045087">
    <property type="entry name" value="Cu-oxidase_fam"/>
</dbReference>
<keyword evidence="6" id="KW-0732">Signal</keyword>
<feature type="compositionally biased region" description="Polar residues" evidence="5">
    <location>
        <begin position="276"/>
        <end position="296"/>
    </location>
</feature>
<feature type="compositionally biased region" description="Polar residues" evidence="5">
    <location>
        <begin position="107"/>
        <end position="134"/>
    </location>
</feature>
<proteinExistence type="inferred from homology"/>
<dbReference type="GO" id="GO:0005886">
    <property type="term" value="C:plasma membrane"/>
    <property type="evidence" value="ECO:0007669"/>
    <property type="project" value="TreeGrafter"/>
</dbReference>
<dbReference type="PANTHER" id="PTHR11709:SF394">
    <property type="entry name" value="FI03373P-RELATED"/>
    <property type="match status" value="1"/>
</dbReference>
<evidence type="ECO:0000256" key="2">
    <source>
        <dbReference type="ARBA" id="ARBA00022723"/>
    </source>
</evidence>
<feature type="region of interest" description="Disordered" evidence="5">
    <location>
        <begin position="310"/>
        <end position="355"/>
    </location>
</feature>
<evidence type="ECO:0000256" key="1">
    <source>
        <dbReference type="ARBA" id="ARBA00010609"/>
    </source>
</evidence>
<dbReference type="InterPro" id="IPR011707">
    <property type="entry name" value="Cu-oxidase-like_N"/>
</dbReference>
<dbReference type="PANTHER" id="PTHR11709">
    <property type="entry name" value="MULTI-COPPER OXIDASE"/>
    <property type="match status" value="1"/>
</dbReference>
<dbReference type="InterPro" id="IPR001117">
    <property type="entry name" value="Cu-oxidase_2nd"/>
</dbReference>